<evidence type="ECO:0000313" key="2">
    <source>
        <dbReference type="EMBL" id="PAU79224.1"/>
    </source>
</evidence>
<evidence type="ECO:0000313" key="3">
    <source>
        <dbReference type="Proteomes" id="UP000217771"/>
    </source>
</evidence>
<sequence>MSDLQNMLRGVMYPRHKQPDPKPAAEESRRYLLLDDAGEPMLDSAGEHEHMSLRMDAVAVIQQWIEEDDLDDGESSADRLLAMMVGIADGNQDGELDEDEHEVVDVAREAAWDYLSALGIEDEDIGLLLDDWDDEAAERIRDAVAAALPDGDDEADTAIDNFTFDDADQEAVFDATYRKRTVVRGGKKKRVNKRVSGKVRLSGKQKLAIRKARNKAHSPRAKARRLKSMRVRRKMGM</sequence>
<dbReference type="OrthoDB" id="8685390at2"/>
<evidence type="ECO:0000256" key="1">
    <source>
        <dbReference type="SAM" id="MobiDB-lite"/>
    </source>
</evidence>
<proteinExistence type="predicted"/>
<organism evidence="2 3">
    <name type="scientific">Halomonas salipaludis</name>
    <dbReference type="NCBI Taxonomy" id="2032625"/>
    <lineage>
        <taxon>Bacteria</taxon>
        <taxon>Pseudomonadati</taxon>
        <taxon>Pseudomonadota</taxon>
        <taxon>Gammaproteobacteria</taxon>
        <taxon>Oceanospirillales</taxon>
        <taxon>Halomonadaceae</taxon>
        <taxon>Halomonas</taxon>
    </lineage>
</organism>
<feature type="compositionally biased region" description="Basic and acidic residues" evidence="1">
    <location>
        <begin position="17"/>
        <end position="30"/>
    </location>
</feature>
<dbReference type="AlphaFoldDB" id="A0A2A2F3D4"/>
<feature type="region of interest" description="Disordered" evidence="1">
    <location>
        <begin position="1"/>
        <end position="30"/>
    </location>
</feature>
<reference evidence="2 3" key="1">
    <citation type="submission" date="2017-08" db="EMBL/GenBank/DDBJ databases">
        <title>Halomonas alkalisoli sp. nov., isolated from saline alkaline soil.</title>
        <authorList>
            <person name="Wang D."/>
            <person name="Zhang G."/>
        </authorList>
    </citation>
    <scope>NUCLEOTIDE SEQUENCE [LARGE SCALE GENOMIC DNA]</scope>
    <source>
        <strain evidence="2 3">WRN001</strain>
    </source>
</reference>
<name>A0A2A2F3D4_9GAMM</name>
<dbReference type="Proteomes" id="UP000217771">
    <property type="component" value="Unassembled WGS sequence"/>
</dbReference>
<comment type="caution">
    <text evidence="2">The sequence shown here is derived from an EMBL/GenBank/DDBJ whole genome shotgun (WGS) entry which is preliminary data.</text>
</comment>
<keyword evidence="3" id="KW-1185">Reference proteome</keyword>
<dbReference type="EMBL" id="NSKB01000001">
    <property type="protein sequence ID" value="PAU79224.1"/>
    <property type="molecule type" value="Genomic_DNA"/>
</dbReference>
<protein>
    <submittedName>
        <fullName evidence="2">Uncharacterized protein</fullName>
    </submittedName>
</protein>
<accession>A0A2A2F3D4</accession>
<gene>
    <name evidence="2" type="ORF">CK498_02315</name>
</gene>
<dbReference type="RefSeq" id="WP_095619237.1">
    <property type="nucleotide sequence ID" value="NZ_NSKB01000001.1"/>
</dbReference>